<proteinExistence type="predicted"/>
<name>A0A554RHI7_9ACTN</name>
<dbReference type="AlphaFoldDB" id="A0A554RHI7"/>
<dbReference type="Proteomes" id="UP000316988">
    <property type="component" value="Unassembled WGS sequence"/>
</dbReference>
<protein>
    <submittedName>
        <fullName evidence="2">Uncharacterized protein</fullName>
    </submittedName>
</protein>
<dbReference type="RefSeq" id="WP_143914945.1">
    <property type="nucleotide sequence ID" value="NZ_VLNT01000031.1"/>
</dbReference>
<gene>
    <name evidence="2" type="ORF">FNM00_18140</name>
</gene>
<reference evidence="2 3" key="1">
    <citation type="submission" date="2019-07" db="EMBL/GenBank/DDBJ databases">
        <authorList>
            <person name="Zhao L.H."/>
        </authorList>
    </citation>
    <scope>NUCLEOTIDE SEQUENCE [LARGE SCALE GENOMIC DNA]</scope>
    <source>
        <strain evidence="2 3">Co35</strain>
    </source>
</reference>
<dbReference type="OrthoDB" id="3746871at2"/>
<organism evidence="2 3">
    <name type="scientific">Aeromicrobium piscarium</name>
    <dbReference type="NCBI Taxonomy" id="2590901"/>
    <lineage>
        <taxon>Bacteria</taxon>
        <taxon>Bacillati</taxon>
        <taxon>Actinomycetota</taxon>
        <taxon>Actinomycetes</taxon>
        <taxon>Propionibacteriales</taxon>
        <taxon>Nocardioidaceae</taxon>
        <taxon>Aeromicrobium</taxon>
    </lineage>
</organism>
<feature type="signal peptide" evidence="1">
    <location>
        <begin position="1"/>
        <end position="28"/>
    </location>
</feature>
<evidence type="ECO:0000313" key="2">
    <source>
        <dbReference type="EMBL" id="TSD53586.1"/>
    </source>
</evidence>
<dbReference type="EMBL" id="VLNT01000031">
    <property type="protein sequence ID" value="TSD53586.1"/>
    <property type="molecule type" value="Genomic_DNA"/>
</dbReference>
<evidence type="ECO:0000313" key="3">
    <source>
        <dbReference type="Proteomes" id="UP000316988"/>
    </source>
</evidence>
<keyword evidence="3" id="KW-1185">Reference proteome</keyword>
<sequence length="212" mass="21882">MKFTFKSTMAVTALASAALLGGTVAAHAAGIVAVGGDTTERDVALEATTDGIYFDTDYGIEMLCEENAGAGSVAAGAAVPGLGLLSLTPTTSVNCVLPEIFDLPVTVTYNDTWEFSASGPAVNGVAPGTVSGVEVRVESDLTDFCNFTAAGDMRAEFDSTAQQLRLLAEPLVEYPLAITDAQGCLLFVQDGDVGQFVADYDVTTDEGAITFQ</sequence>
<evidence type="ECO:0000256" key="1">
    <source>
        <dbReference type="SAM" id="SignalP"/>
    </source>
</evidence>
<accession>A0A554RHI7</accession>
<feature type="chain" id="PRO_5021725572" evidence="1">
    <location>
        <begin position="29"/>
        <end position="212"/>
    </location>
</feature>
<comment type="caution">
    <text evidence="2">The sequence shown here is derived from an EMBL/GenBank/DDBJ whole genome shotgun (WGS) entry which is preliminary data.</text>
</comment>
<keyword evidence="1" id="KW-0732">Signal</keyword>